<feature type="region of interest" description="Disordered" evidence="8">
    <location>
        <begin position="1200"/>
        <end position="1660"/>
    </location>
</feature>
<protein>
    <recommendedName>
        <fullName evidence="7">DNA-directed RNA polymerase subunit</fullName>
        <ecNumber evidence="7">2.7.7.6</ecNumber>
    </recommendedName>
</protein>
<dbReference type="Proteomes" id="UP000243459">
    <property type="component" value="Chromosome 6"/>
</dbReference>
<feature type="compositionally biased region" description="Polar residues" evidence="8">
    <location>
        <begin position="1329"/>
        <end position="1342"/>
    </location>
</feature>
<evidence type="ECO:0000259" key="9">
    <source>
        <dbReference type="SMART" id="SM00663"/>
    </source>
</evidence>
<sequence length="1833" mass="203266">MEENVISPVISDGIARAIKFSIATAEEVCKYSINDCPISHPSQLTNPFLGLPLESGKCESCGTAESGNCEGHFGYIELPVPVYHPLHISELRDILSLVCFHCMRTKKGKIKDKAGKSSNSAATSCSHCRDIPPISIKEVKTSDGAVCLQLTVSSKLRLREGFWNFLSKYGFRHGDGTCRTLLPLEALNILKEIPEETKKRLVAKGYFPQDGYILQYLPVPPNCLLVPEISDGKSVMSSDISISLLKRVLSKIELIKRSRSGSPNFESHEVECNDLQLVIAEYMHLRGSAKAPHDVSKKLVLGPDAGKNSSKQWLEKIRTLFISKGSGFSSRSVITGDSYIGINEIGLPSEIAKKVTFEERVTAHNLERLQKMVNDGLCVTYRDGKSTYAIAVGSKAHTILKVGQVISRSIVDGDIVFINRPPSTHKHSLQAFTVYVHDDHTVKINPLVCAPLGADFDGDCVHIFYPQSLAAKAEVVELFSVDQQLLSSHSGQLNFQLVSDSLLSLKLMANSSFLRKEKAQQLGMFVSPVLPPPAVFRACGSGSLWTIYQILQSALPPSVDCTGQRHVINQSEILKFEFNRDFLQSSLTDIITSILVAKGPKAALNFFNSLQPLLMEVLQLEGFSVSLQDFYIPNPVLREVKDGIQDIASFVPQLRMSYDELLGLQVEKDLNRLKIPIVAFILHSSSLGYVIDSKSESSISKVLQQIGFLGLQLFVKGKLYSKALVEDIHHLFVSRFSTTDVSPSSEAHGLVKNPLFHGLNPFEDFVHSISAREVIIRSSRGLTEPGVLFKNLMAILRDVVICYDGTVRNVCSNSIIQLAYELDEARAECVATAGEPVGVLAATAISNPAYKAVLDSSSSTNSSWELMKRTIIKSNVLNLRGSEDCSSLQSNDANLSEFPCLQFSYCAGGVDETLQQGMHIMINTICPILLDTIIKGDPRIDTVNIIWSGPDSTSWVSNPDNPVRGELALEVVVQKVAAKKNGDAWRIVLDACLPVIHLINTTRSIPYGIQQIKEIFGISCAFDQSVQRLSKSIRMVSKGVIKEHLVLVGNNMTCTGNLIGFNTSGFKSLFRSLKVQVPFTEATLLTPMKCFEKAAEKCHTDSLGSIVSSVSWGKHVAVGTGTHFEVIWGHKNQVACNEDVGKDVYDLLAWVREPQERDLPGACLGSDIDDFLDDFQGDDMPLSPEPNNICEKPTFEDYVETESRGNDSWQEWGRTGKPSSSWDNAKTVTESDTWSAWDNKAKPSADTGNKSSWEFSPKVAEAENRNKTSWDNGKNTVTKSDDWSSWENKAKPSTNTSNKTSWQVSPKVVGADIWQGRESRDQHAPDSSEIPTSKSDDWSSWDNAKPHHPNQSAQLNKGVGGWDVKKSRAESSSGWQPSSQKKPWAAEANESWTPRKPETQSSLPWEENSNSQWKKSKASGSSWTAKKPQLEISLGQHENIENNAWQASSEKKIWTDKSNESSWRPKKPEAQSSSPWKENTSETNAWQGSSEKKQETDTANEASWTPRKPETQSSSPWKKDTSEDNAWQTSSEKKPWTDKTNESSWTPRKPDTQTSSPWNENSSEKKGWSTNGVDSVLGGNESEVKASPGWNEGGENPWTAKTPEVETPNVAWGGRGKQGWKSQGRGSSSFSDRRGGRNNSPRPPGPGRSDDRGSWRRAETFTTEEEKILVDIEPIMNSIRKILREASDGNRVSPMDEKFIIENVFEYHPDKQTKVADGLDYIIVDKHSNFTGTRCFYVVSKDGSRADFSYIKCMENFIKGSYPDLAESFNRKFFRRRRSEQPSNNDGQKPSNNDEQKPSNNDEQNAEPQNYDEPKFLNNDAQNVEPSNNDGQA</sequence>
<keyword evidence="4" id="KW-0862">Zinc</keyword>
<keyword evidence="1 7" id="KW-0240">DNA-directed RNA polymerase</keyword>
<dbReference type="InterPro" id="IPR045867">
    <property type="entry name" value="DNA-dir_RpoC_beta_prime"/>
</dbReference>
<evidence type="ECO:0000256" key="4">
    <source>
        <dbReference type="ARBA" id="ARBA00022833"/>
    </source>
</evidence>
<dbReference type="EC" id="2.7.7.6" evidence="7"/>
<feature type="compositionally biased region" description="Basic and acidic residues" evidence="8">
    <location>
        <begin position="1315"/>
        <end position="1326"/>
    </location>
</feature>
<dbReference type="InterPro" id="IPR007080">
    <property type="entry name" value="RNA_pol_Rpb1_1"/>
</dbReference>
<keyword evidence="11" id="KW-1185">Reference proteome</keyword>
<dbReference type="PANTHER" id="PTHR19376">
    <property type="entry name" value="DNA-DIRECTED RNA POLYMERASE"/>
    <property type="match status" value="1"/>
</dbReference>
<dbReference type="Gene3D" id="3.10.450.40">
    <property type="match status" value="1"/>
</dbReference>
<feature type="compositionally biased region" description="Polar residues" evidence="8">
    <location>
        <begin position="1798"/>
        <end position="1808"/>
    </location>
</feature>
<evidence type="ECO:0000256" key="5">
    <source>
        <dbReference type="ARBA" id="ARBA00023163"/>
    </source>
</evidence>
<keyword evidence="3 7" id="KW-0548">Nucleotidyltransferase</keyword>
<feature type="compositionally biased region" description="Polar residues" evidence="8">
    <location>
        <begin position="1470"/>
        <end position="1489"/>
    </location>
</feature>
<feature type="domain" description="RNA polymerase N-terminal" evidence="9">
    <location>
        <begin position="210"/>
        <end position="509"/>
    </location>
</feature>
<feature type="compositionally biased region" description="Polar residues" evidence="8">
    <location>
        <begin position="1217"/>
        <end position="1236"/>
    </location>
</feature>
<evidence type="ECO:0000256" key="2">
    <source>
        <dbReference type="ARBA" id="ARBA00022679"/>
    </source>
</evidence>
<dbReference type="GO" id="GO:0003677">
    <property type="term" value="F:DNA binding"/>
    <property type="evidence" value="ECO:0007669"/>
    <property type="project" value="InterPro"/>
</dbReference>
<feature type="compositionally biased region" description="Polar residues" evidence="8">
    <location>
        <begin position="1370"/>
        <end position="1381"/>
    </location>
</feature>
<dbReference type="Pfam" id="PF04998">
    <property type="entry name" value="RNA_pol_Rpb1_5"/>
    <property type="match status" value="1"/>
</dbReference>
<feature type="compositionally biased region" description="Basic and acidic residues" evidence="8">
    <location>
        <begin position="1449"/>
        <end position="1459"/>
    </location>
</feature>
<comment type="catalytic activity">
    <reaction evidence="6 7">
        <text>RNA(n) + a ribonucleoside 5'-triphosphate = RNA(n+1) + diphosphate</text>
        <dbReference type="Rhea" id="RHEA:21248"/>
        <dbReference type="Rhea" id="RHEA-COMP:14527"/>
        <dbReference type="Rhea" id="RHEA-COMP:17342"/>
        <dbReference type="ChEBI" id="CHEBI:33019"/>
        <dbReference type="ChEBI" id="CHEBI:61557"/>
        <dbReference type="ChEBI" id="CHEBI:140395"/>
        <dbReference type="EC" id="2.7.7.6"/>
    </reaction>
</comment>
<dbReference type="SUPFAM" id="SSF64484">
    <property type="entry name" value="beta and beta-prime subunits of DNA dependent RNA-polymerase"/>
    <property type="match status" value="1"/>
</dbReference>
<dbReference type="InterPro" id="IPR007066">
    <property type="entry name" value="RNA_pol_Rpb1_3"/>
</dbReference>
<keyword evidence="5 7" id="KW-0804">Transcription</keyword>
<evidence type="ECO:0000256" key="3">
    <source>
        <dbReference type="ARBA" id="ARBA00022695"/>
    </source>
</evidence>
<feature type="compositionally biased region" description="Polar residues" evidence="8">
    <location>
        <begin position="1269"/>
        <end position="1304"/>
    </location>
</feature>
<dbReference type="Pfam" id="PF00623">
    <property type="entry name" value="RNA_pol_Rpb1_2"/>
    <property type="match status" value="1"/>
</dbReference>
<feature type="compositionally biased region" description="Polar residues" evidence="8">
    <location>
        <begin position="1781"/>
        <end position="1791"/>
    </location>
</feature>
<organism evidence="10 11">
    <name type="scientific">Asparagus officinalis</name>
    <name type="common">Garden asparagus</name>
    <dbReference type="NCBI Taxonomy" id="4686"/>
    <lineage>
        <taxon>Eukaryota</taxon>
        <taxon>Viridiplantae</taxon>
        <taxon>Streptophyta</taxon>
        <taxon>Embryophyta</taxon>
        <taxon>Tracheophyta</taxon>
        <taxon>Spermatophyta</taxon>
        <taxon>Magnoliopsida</taxon>
        <taxon>Liliopsida</taxon>
        <taxon>Asparagales</taxon>
        <taxon>Asparagaceae</taxon>
        <taxon>Asparagoideae</taxon>
        <taxon>Asparagus</taxon>
    </lineage>
</organism>
<feature type="compositionally biased region" description="Polar residues" evidence="8">
    <location>
        <begin position="1542"/>
        <end position="1561"/>
    </location>
</feature>
<dbReference type="InterPro" id="IPR042102">
    <property type="entry name" value="RNA_pol_Rpb1_3_sf"/>
</dbReference>
<dbReference type="InterPro" id="IPR006592">
    <property type="entry name" value="RNA_pol_N"/>
</dbReference>
<evidence type="ECO:0000256" key="1">
    <source>
        <dbReference type="ARBA" id="ARBA00022478"/>
    </source>
</evidence>
<feature type="compositionally biased region" description="Basic and acidic residues" evidence="8">
    <location>
        <begin position="1531"/>
        <end position="1541"/>
    </location>
</feature>
<dbReference type="InterPro" id="IPR000722">
    <property type="entry name" value="RNA_pol_asu"/>
</dbReference>
<dbReference type="SMART" id="SM00663">
    <property type="entry name" value="RPOLA_N"/>
    <property type="match status" value="1"/>
</dbReference>
<evidence type="ECO:0000313" key="10">
    <source>
        <dbReference type="EMBL" id="ONK65887.1"/>
    </source>
</evidence>
<dbReference type="OMA" id="WGSQQKS"/>
<evidence type="ECO:0000313" key="11">
    <source>
        <dbReference type="Proteomes" id="UP000243459"/>
    </source>
</evidence>
<dbReference type="GO" id="GO:0003899">
    <property type="term" value="F:DNA-directed RNA polymerase activity"/>
    <property type="evidence" value="ECO:0007669"/>
    <property type="project" value="UniProtKB-EC"/>
</dbReference>
<proteinExistence type="inferred from homology"/>
<dbReference type="Pfam" id="PF04997">
    <property type="entry name" value="RNA_pol_Rpb1_1"/>
    <property type="match status" value="1"/>
</dbReference>
<dbReference type="Gene3D" id="3.30.1490.180">
    <property type="entry name" value="RNA polymerase ii"/>
    <property type="match status" value="1"/>
</dbReference>
<feature type="compositionally biased region" description="Polar residues" evidence="8">
    <location>
        <begin position="1399"/>
        <end position="1424"/>
    </location>
</feature>
<dbReference type="InterPro" id="IPR007081">
    <property type="entry name" value="RNA_pol_Rpb1_5"/>
</dbReference>
<dbReference type="Gene3D" id="1.10.274.100">
    <property type="entry name" value="RNA polymerase Rpb1, domain 3"/>
    <property type="match status" value="1"/>
</dbReference>
<gene>
    <name evidence="10" type="ORF">A4U43_C06F2000</name>
</gene>
<dbReference type="Pfam" id="PF04983">
    <property type="entry name" value="RNA_pol_Rpb1_3"/>
    <property type="match status" value="1"/>
</dbReference>
<dbReference type="EMBL" id="CM007386">
    <property type="protein sequence ID" value="ONK65887.1"/>
    <property type="molecule type" value="Genomic_DNA"/>
</dbReference>
<accession>A0A5P1EL09</accession>
<comment type="function">
    <text evidence="7">DNA-dependent RNA polymerase catalyzes the transcription of DNA into RNA using the four ribonucleoside triphosphates as substrates.</text>
</comment>
<name>A0A5P1EL09_ASPOF</name>
<comment type="similarity">
    <text evidence="7">Belongs to the RNA polymerase beta' chain family.</text>
</comment>
<feature type="compositionally biased region" description="Basic and acidic residues" evidence="8">
    <location>
        <begin position="1648"/>
        <end position="1660"/>
    </location>
</feature>
<evidence type="ECO:0000256" key="6">
    <source>
        <dbReference type="ARBA" id="ARBA00048552"/>
    </source>
</evidence>
<dbReference type="Pfam" id="PF11523">
    <property type="entry name" value="DUF3223"/>
    <property type="match status" value="1"/>
</dbReference>
<keyword evidence="2 7" id="KW-0808">Transferase</keyword>
<dbReference type="InterPro" id="IPR044893">
    <property type="entry name" value="RNA_pol_Rpb1_clamp_domain"/>
</dbReference>
<dbReference type="GO" id="GO:0006351">
    <property type="term" value="P:DNA-templated transcription"/>
    <property type="evidence" value="ECO:0007669"/>
    <property type="project" value="InterPro"/>
</dbReference>
<dbReference type="FunFam" id="3.30.1490.180:FF:000004">
    <property type="entry name" value="DNA-directed RNA polymerase subunit"/>
    <property type="match status" value="1"/>
</dbReference>
<dbReference type="PANTHER" id="PTHR19376:SF51">
    <property type="entry name" value="DNA-DIRECTED RNA POLYMERASE V SUBUNIT 1"/>
    <property type="match status" value="1"/>
</dbReference>
<reference evidence="11" key="1">
    <citation type="journal article" date="2017" name="Nat. Commun.">
        <title>The asparagus genome sheds light on the origin and evolution of a young Y chromosome.</title>
        <authorList>
            <person name="Harkess A."/>
            <person name="Zhou J."/>
            <person name="Xu C."/>
            <person name="Bowers J.E."/>
            <person name="Van der Hulst R."/>
            <person name="Ayyampalayam S."/>
            <person name="Mercati F."/>
            <person name="Riccardi P."/>
            <person name="McKain M.R."/>
            <person name="Kakrana A."/>
            <person name="Tang H."/>
            <person name="Ray J."/>
            <person name="Groenendijk J."/>
            <person name="Arikit S."/>
            <person name="Mathioni S.M."/>
            <person name="Nakano M."/>
            <person name="Shan H."/>
            <person name="Telgmann-Rauber A."/>
            <person name="Kanno A."/>
            <person name="Yue Z."/>
            <person name="Chen H."/>
            <person name="Li W."/>
            <person name="Chen Y."/>
            <person name="Xu X."/>
            <person name="Zhang Y."/>
            <person name="Luo S."/>
            <person name="Chen H."/>
            <person name="Gao J."/>
            <person name="Mao Z."/>
            <person name="Pires J.C."/>
            <person name="Luo M."/>
            <person name="Kudrna D."/>
            <person name="Wing R.A."/>
            <person name="Meyers B.C."/>
            <person name="Yi K."/>
            <person name="Kong H."/>
            <person name="Lavrijsen P."/>
            <person name="Sunseri F."/>
            <person name="Falavigna A."/>
            <person name="Ye Y."/>
            <person name="Leebens-Mack J.H."/>
            <person name="Chen G."/>
        </authorList>
    </citation>
    <scope>NUCLEOTIDE SEQUENCE [LARGE SCALE GENOMIC DNA]</scope>
    <source>
        <strain evidence="11">cv. DH0086</strain>
    </source>
</reference>
<feature type="compositionally biased region" description="Polar residues" evidence="8">
    <location>
        <begin position="1819"/>
        <end position="1833"/>
    </location>
</feature>
<dbReference type="Gene3D" id="2.40.40.20">
    <property type="match status" value="1"/>
</dbReference>
<dbReference type="GO" id="GO:0000428">
    <property type="term" value="C:DNA-directed RNA polymerase complex"/>
    <property type="evidence" value="ECO:0007669"/>
    <property type="project" value="UniProtKB-KW"/>
</dbReference>
<dbReference type="Gene3D" id="4.10.860.120">
    <property type="entry name" value="RNA polymerase II, clamp domain"/>
    <property type="match status" value="1"/>
</dbReference>
<evidence type="ECO:0000256" key="8">
    <source>
        <dbReference type="SAM" id="MobiDB-lite"/>
    </source>
</evidence>
<feature type="region of interest" description="Disordered" evidence="8">
    <location>
        <begin position="1777"/>
        <end position="1833"/>
    </location>
</feature>
<dbReference type="Gramene" id="ONK65887">
    <property type="protein sequence ID" value="ONK65887"/>
    <property type="gene ID" value="A4U43_C06F2000"/>
</dbReference>
<evidence type="ECO:0000256" key="7">
    <source>
        <dbReference type="RuleBase" id="RU004279"/>
    </source>
</evidence>